<keyword evidence="2" id="KW-0732">Signal</keyword>
<feature type="signal peptide" evidence="2">
    <location>
        <begin position="1"/>
        <end position="20"/>
    </location>
</feature>
<feature type="chain" id="PRO_5012181893" evidence="2">
    <location>
        <begin position="21"/>
        <end position="309"/>
    </location>
</feature>
<comment type="caution">
    <text evidence="3">The sequence shown here is derived from an EMBL/GenBank/DDBJ whole genome shotgun (WGS) entry which is preliminary data.</text>
</comment>
<proteinExistence type="predicted"/>
<evidence type="ECO:0000313" key="4">
    <source>
        <dbReference type="Proteomes" id="UP000186176"/>
    </source>
</evidence>
<dbReference type="VEuPathDB" id="CryptoDB:cubi_00380"/>
<name>A0A1J4MDU4_9CRYT</name>
<sequence>MKSIFFHLLLTFLVFSCTYASLFPDLRQLESEIQELNRQFDDFVEKCEKLSGSAHIGENLLIMAIEQGENVMELPLLGSFKSKIQCGHTRLFFFDFDSGLFVVTEVNCKNKVLFVSGVHGKYELIIKDNELLRKEAKNKSNILVETNFVCTTNTYNLKQISSCPSYLKNFDKNMIPKNFNIKTDQSPLSTNDLSHRGFYFTNSRKDQKTDSRTELTYALFSSDPLKYAIPIQEGCECTVENSKILLCVCDGFSYKFDVENSFLVVGPVKLLTNNVYGLKVLTANTNTELLSNIDITTQEQNEAKLETQL</sequence>
<organism evidence="3 4">
    <name type="scientific">Cryptosporidium ubiquitum</name>
    <dbReference type="NCBI Taxonomy" id="857276"/>
    <lineage>
        <taxon>Eukaryota</taxon>
        <taxon>Sar</taxon>
        <taxon>Alveolata</taxon>
        <taxon>Apicomplexa</taxon>
        <taxon>Conoidasida</taxon>
        <taxon>Coccidia</taxon>
        <taxon>Eucoccidiorida</taxon>
        <taxon>Eimeriorina</taxon>
        <taxon>Cryptosporidiidae</taxon>
        <taxon>Cryptosporidium</taxon>
    </lineage>
</organism>
<keyword evidence="4" id="KW-1185">Reference proteome</keyword>
<dbReference type="GeneID" id="39977173"/>
<dbReference type="OrthoDB" id="344111at2759"/>
<evidence type="ECO:0000256" key="1">
    <source>
        <dbReference type="SAM" id="Coils"/>
    </source>
</evidence>
<evidence type="ECO:0000256" key="2">
    <source>
        <dbReference type="SAM" id="SignalP"/>
    </source>
</evidence>
<dbReference type="EMBL" id="LRBP01000022">
    <property type="protein sequence ID" value="OII72385.1"/>
    <property type="molecule type" value="Genomic_DNA"/>
</dbReference>
<evidence type="ECO:0000313" key="3">
    <source>
        <dbReference type="EMBL" id="OII72385.1"/>
    </source>
</evidence>
<gene>
    <name evidence="3" type="ORF">cubi_00380</name>
</gene>
<dbReference type="AlphaFoldDB" id="A0A1J4MDU4"/>
<feature type="coiled-coil region" evidence="1">
    <location>
        <begin position="26"/>
        <end position="53"/>
    </location>
</feature>
<reference evidence="3 4" key="1">
    <citation type="submission" date="2016-10" db="EMBL/GenBank/DDBJ databases">
        <title>Reductive evolution of mitochondrial metabolism and differential evolution of invasion-related proteins in Cryptosporidium.</title>
        <authorList>
            <person name="Liu S."/>
            <person name="Roellig D.M."/>
            <person name="Guo Y."/>
            <person name="Li N."/>
            <person name="Frace M.A."/>
            <person name="Tang K."/>
            <person name="Zhang L."/>
            <person name="Feng Y."/>
            <person name="Xiao L."/>
        </authorList>
    </citation>
    <scope>NUCLEOTIDE SEQUENCE [LARGE SCALE GENOMIC DNA]</scope>
    <source>
        <strain evidence="3">39726</strain>
    </source>
</reference>
<dbReference type="PROSITE" id="PS51257">
    <property type="entry name" value="PROKAR_LIPOPROTEIN"/>
    <property type="match status" value="1"/>
</dbReference>
<keyword evidence="1" id="KW-0175">Coiled coil</keyword>
<dbReference type="Proteomes" id="UP000186176">
    <property type="component" value="Unassembled WGS sequence"/>
</dbReference>
<protein>
    <submittedName>
        <fullName evidence="3">Uncharacterized protein</fullName>
    </submittedName>
</protein>
<dbReference type="RefSeq" id="XP_028873883.1">
    <property type="nucleotide sequence ID" value="XM_029017394.1"/>
</dbReference>
<accession>A0A1J4MDU4</accession>